<dbReference type="PATRIC" id="fig|1150600.3.peg.2305"/>
<dbReference type="RefSeq" id="WP_016195564.1">
    <property type="nucleotide sequence ID" value="NZ_AQPN01000084.1"/>
</dbReference>
<dbReference type="Gene3D" id="3.40.640.10">
    <property type="entry name" value="Type I PLP-dependent aspartate aminotransferase-like (Major domain)"/>
    <property type="match status" value="1"/>
</dbReference>
<gene>
    <name evidence="8" type="ORF">ADIARSV_2332</name>
</gene>
<evidence type="ECO:0000259" key="7">
    <source>
        <dbReference type="Pfam" id="PF00155"/>
    </source>
</evidence>
<evidence type="ECO:0000313" key="9">
    <source>
        <dbReference type="Proteomes" id="UP000014174"/>
    </source>
</evidence>
<reference evidence="8 9" key="1">
    <citation type="journal article" date="2013" name="Genome Announc.">
        <title>Draft Genome Sequence of Arcticibacter svalbardensis Strain MN12-7T, a Member of the Family Sphingobacteriaceae Isolated from an Arctic Soil Sample.</title>
        <authorList>
            <person name="Shivaji S."/>
            <person name="Ara S."/>
            <person name="Prasad S."/>
            <person name="Manasa B.P."/>
            <person name="Begum Z."/>
            <person name="Singh A."/>
            <person name="Kumar Pinnaka A."/>
        </authorList>
    </citation>
    <scope>NUCLEOTIDE SEQUENCE [LARGE SCALE GENOMIC DNA]</scope>
    <source>
        <strain evidence="8 9">MN12-7</strain>
    </source>
</reference>
<keyword evidence="4 6" id="KW-0808">Transferase</keyword>
<dbReference type="CDD" id="cd00609">
    <property type="entry name" value="AAT_like"/>
    <property type="match status" value="1"/>
</dbReference>
<proteinExistence type="inferred from homology"/>
<dbReference type="InterPro" id="IPR004838">
    <property type="entry name" value="NHTrfase_class1_PyrdxlP-BS"/>
</dbReference>
<evidence type="ECO:0000313" key="8">
    <source>
        <dbReference type="EMBL" id="EOR94486.1"/>
    </source>
</evidence>
<dbReference type="InterPro" id="IPR015421">
    <property type="entry name" value="PyrdxlP-dep_Trfase_major"/>
</dbReference>
<dbReference type="PANTHER" id="PTHR46383:SF2">
    <property type="entry name" value="AMINOTRANSFERASE"/>
    <property type="match status" value="1"/>
</dbReference>
<dbReference type="PANTHER" id="PTHR46383">
    <property type="entry name" value="ASPARTATE AMINOTRANSFERASE"/>
    <property type="match status" value="1"/>
</dbReference>
<protein>
    <recommendedName>
        <fullName evidence="6">Aminotransferase</fullName>
        <ecNumber evidence="6">2.6.1.-</ecNumber>
    </recommendedName>
</protein>
<keyword evidence="5" id="KW-0663">Pyridoxal phosphate</keyword>
<accession>R9GRY7</accession>
<dbReference type="SUPFAM" id="SSF53383">
    <property type="entry name" value="PLP-dependent transferases"/>
    <property type="match status" value="1"/>
</dbReference>
<comment type="caution">
    <text evidence="8">The sequence shown here is derived from an EMBL/GenBank/DDBJ whole genome shotgun (WGS) entry which is preliminary data.</text>
</comment>
<dbReference type="OrthoDB" id="9802328at2"/>
<dbReference type="Proteomes" id="UP000014174">
    <property type="component" value="Unassembled WGS sequence"/>
</dbReference>
<dbReference type="EC" id="2.6.1.-" evidence="6"/>
<evidence type="ECO:0000256" key="5">
    <source>
        <dbReference type="ARBA" id="ARBA00022898"/>
    </source>
</evidence>
<dbReference type="STRING" id="1150600.ADIARSV_2332"/>
<feature type="domain" description="Aminotransferase class I/classII large" evidence="7">
    <location>
        <begin position="33"/>
        <end position="344"/>
    </location>
</feature>
<dbReference type="AlphaFoldDB" id="R9GRY7"/>
<dbReference type="PROSITE" id="PS00105">
    <property type="entry name" value="AA_TRANSFER_CLASS_1"/>
    <property type="match status" value="1"/>
</dbReference>
<dbReference type="Pfam" id="PF00155">
    <property type="entry name" value="Aminotran_1_2"/>
    <property type="match status" value="1"/>
</dbReference>
<evidence type="ECO:0000256" key="3">
    <source>
        <dbReference type="ARBA" id="ARBA00022576"/>
    </source>
</evidence>
<dbReference type="InterPro" id="IPR004839">
    <property type="entry name" value="Aminotransferase_I/II_large"/>
</dbReference>
<dbReference type="eggNOG" id="COG0436">
    <property type="taxonomic scope" value="Bacteria"/>
</dbReference>
<dbReference type="InterPro" id="IPR015424">
    <property type="entry name" value="PyrdxlP-dep_Trfase"/>
</dbReference>
<dbReference type="Gene3D" id="3.90.1150.10">
    <property type="entry name" value="Aspartate Aminotransferase, domain 1"/>
    <property type="match status" value="1"/>
</dbReference>
<organism evidence="8 9">
    <name type="scientific">Arcticibacter svalbardensis MN12-7</name>
    <dbReference type="NCBI Taxonomy" id="1150600"/>
    <lineage>
        <taxon>Bacteria</taxon>
        <taxon>Pseudomonadati</taxon>
        <taxon>Bacteroidota</taxon>
        <taxon>Sphingobacteriia</taxon>
        <taxon>Sphingobacteriales</taxon>
        <taxon>Sphingobacteriaceae</taxon>
        <taxon>Arcticibacter</taxon>
    </lineage>
</organism>
<evidence type="ECO:0000256" key="2">
    <source>
        <dbReference type="ARBA" id="ARBA00007441"/>
    </source>
</evidence>
<evidence type="ECO:0000256" key="1">
    <source>
        <dbReference type="ARBA" id="ARBA00001933"/>
    </source>
</evidence>
<dbReference type="GO" id="GO:0008483">
    <property type="term" value="F:transaminase activity"/>
    <property type="evidence" value="ECO:0007669"/>
    <property type="project" value="UniProtKB-KW"/>
</dbReference>
<keyword evidence="3 6" id="KW-0032">Aminotransferase</keyword>
<dbReference type="EMBL" id="AQPN01000084">
    <property type="protein sequence ID" value="EOR94486.1"/>
    <property type="molecule type" value="Genomic_DNA"/>
</dbReference>
<dbReference type="GO" id="GO:0006520">
    <property type="term" value="P:amino acid metabolic process"/>
    <property type="evidence" value="ECO:0007669"/>
    <property type="project" value="InterPro"/>
</dbReference>
<name>R9GRY7_9SPHI</name>
<keyword evidence="9" id="KW-1185">Reference proteome</keyword>
<comment type="cofactor">
    <cofactor evidence="1 6">
        <name>pyridoxal 5'-phosphate</name>
        <dbReference type="ChEBI" id="CHEBI:597326"/>
    </cofactor>
</comment>
<evidence type="ECO:0000256" key="4">
    <source>
        <dbReference type="ARBA" id="ARBA00022679"/>
    </source>
</evidence>
<dbReference type="GO" id="GO:0030170">
    <property type="term" value="F:pyridoxal phosphate binding"/>
    <property type="evidence" value="ECO:0007669"/>
    <property type="project" value="InterPro"/>
</dbReference>
<dbReference type="InterPro" id="IPR015422">
    <property type="entry name" value="PyrdxlP-dep_Trfase_small"/>
</dbReference>
<sequence>MPHISNKGKGMPASPIRKLTPFAEQARLQGKTVYHLNIGQPDIETPEVMMNAIRNVDFKVLAYTQSEGTISYRSKLADYYNHAGYNITAEDILVTTGASEAIVIAMQTCLDPGDEIIIPEPFYANYNAFAWMSSAVIRPVLSLMENGFALPPVSEFEKLITPKSKAIFICNPNNPTGYLYSYDELVELKKLCLKYDLYFFVDEAYREFCYDGNTFHSPMHLDGLDEHVIVFDSVSKRYSACGARIGCFVTKNKQVLATALKFAQSRLSPGMVDQIAAEAALDTPDSYFELINKEYTERRDFLVNSLNKMQGVYCPNPKGAFYVVARFPVDDSEKFCQWMLKEFEYDNQTVMLAPAAGFYSTEGAGADEIRLAYVLNKEDLAKAMICLDKGLRAYPGRKLRVSPANAAGTVFI</sequence>
<comment type="similarity">
    <text evidence="2 6">Belongs to the class-I pyridoxal-phosphate-dependent aminotransferase family.</text>
</comment>
<evidence type="ECO:0000256" key="6">
    <source>
        <dbReference type="RuleBase" id="RU000481"/>
    </source>
</evidence>
<dbReference type="InterPro" id="IPR050596">
    <property type="entry name" value="AspAT/PAT-like"/>
</dbReference>
<dbReference type="NCBIfam" id="NF005744">
    <property type="entry name" value="PRK07568.1"/>
    <property type="match status" value="1"/>
</dbReference>